<gene>
    <name evidence="1" type="primary">Pol_565</name>
    <name evidence="1" type="ORF">FOF47_R07528</name>
</gene>
<dbReference type="Proteomes" id="UP000475037">
    <property type="component" value="Unassembled WGS sequence"/>
</dbReference>
<keyword evidence="2" id="KW-1185">Reference proteome</keyword>
<organism evidence="1 2">
    <name type="scientific">Crocuta crocuta</name>
    <name type="common">Spotted hyena</name>
    <dbReference type="NCBI Taxonomy" id="9678"/>
    <lineage>
        <taxon>Eukaryota</taxon>
        <taxon>Metazoa</taxon>
        <taxon>Chordata</taxon>
        <taxon>Craniata</taxon>
        <taxon>Vertebrata</taxon>
        <taxon>Euteleostomi</taxon>
        <taxon>Mammalia</taxon>
        <taxon>Eutheria</taxon>
        <taxon>Laurasiatheria</taxon>
        <taxon>Carnivora</taxon>
        <taxon>Feliformia</taxon>
        <taxon>Hyaenidae</taxon>
        <taxon>Crocuta</taxon>
    </lineage>
</organism>
<proteinExistence type="predicted"/>
<feature type="non-terminal residue" evidence="1">
    <location>
        <position position="71"/>
    </location>
</feature>
<comment type="caution">
    <text evidence="1">The sequence shown here is derived from an EMBL/GenBank/DDBJ whole genome shotgun (WGS) entry which is preliminary data.</text>
</comment>
<reference evidence="1 2" key="1">
    <citation type="submission" date="2019-11" db="EMBL/GenBank/DDBJ databases">
        <authorList>
            <person name="Yang C."/>
            <person name="Li F."/>
        </authorList>
    </citation>
    <scope>NUCLEOTIDE SEQUENCE [LARGE SCALE GENOMIC DNA]</scope>
    <source>
        <strain evidence="1">KB4526</strain>
        <tissue evidence="1">Muscle</tissue>
    </source>
</reference>
<dbReference type="AlphaFoldDB" id="A0A6G1AB36"/>
<sequence>TLTFRGALFTTAKVWKETKCSSTDEWIKKTWYIYTMEYYSAIKKNETVPFAMSWMELECIMLSKCLAQSEE</sequence>
<feature type="non-terminal residue" evidence="1">
    <location>
        <position position="1"/>
    </location>
</feature>
<evidence type="ECO:0000313" key="1">
    <source>
        <dbReference type="EMBL" id="KAF0872790.1"/>
    </source>
</evidence>
<accession>A0A6G1AB36</accession>
<protein>
    <submittedName>
        <fullName evidence="1">LORF2 protein</fullName>
    </submittedName>
</protein>
<dbReference type="EMBL" id="VOAJ01006269">
    <property type="protein sequence ID" value="KAF0872790.1"/>
    <property type="molecule type" value="Genomic_DNA"/>
</dbReference>
<name>A0A6G1AB36_CROCR</name>
<evidence type="ECO:0000313" key="2">
    <source>
        <dbReference type="Proteomes" id="UP000475037"/>
    </source>
</evidence>